<dbReference type="GO" id="GO:0009007">
    <property type="term" value="F:site-specific DNA-methyltransferase (adenine-specific) activity"/>
    <property type="evidence" value="ECO:0007669"/>
    <property type="project" value="UniProtKB-EC"/>
</dbReference>
<dbReference type="Pfam" id="PF01555">
    <property type="entry name" value="N6_N4_Mtase"/>
    <property type="match status" value="1"/>
</dbReference>
<dbReference type="GO" id="GO:0003677">
    <property type="term" value="F:DNA binding"/>
    <property type="evidence" value="ECO:0007669"/>
    <property type="project" value="InterPro"/>
</dbReference>
<dbReference type="InterPro" id="IPR002941">
    <property type="entry name" value="DNA_methylase_N4/N6"/>
</dbReference>
<proteinExistence type="inferred from homology"/>
<evidence type="ECO:0000256" key="1">
    <source>
        <dbReference type="ARBA" id="ARBA00022603"/>
    </source>
</evidence>
<gene>
    <name evidence="6" type="ORF">C7451_106123</name>
</gene>
<evidence type="ECO:0000313" key="7">
    <source>
        <dbReference type="Proteomes" id="UP000248014"/>
    </source>
</evidence>
<dbReference type="EMBL" id="QJJM01000006">
    <property type="protein sequence ID" value="PXW75959.1"/>
    <property type="molecule type" value="Genomic_DNA"/>
</dbReference>
<dbReference type="RefSeq" id="WP_110298641.1">
    <property type="nucleotide sequence ID" value="NZ_QJJM01000006.1"/>
</dbReference>
<dbReference type="PANTHER" id="PTHR13370:SF3">
    <property type="entry name" value="TRNA (GUANINE(10)-N2)-METHYLTRANSFERASE HOMOLOG"/>
    <property type="match status" value="1"/>
</dbReference>
<dbReference type="PANTHER" id="PTHR13370">
    <property type="entry name" value="RNA METHYLASE-RELATED"/>
    <property type="match status" value="1"/>
</dbReference>
<comment type="caution">
    <text evidence="6">The sequence shown here is derived from an EMBL/GenBank/DDBJ whole genome shotgun (WGS) entry which is preliminary data.</text>
</comment>
<evidence type="ECO:0000313" key="6">
    <source>
        <dbReference type="EMBL" id="PXW75959.1"/>
    </source>
</evidence>
<evidence type="ECO:0000256" key="2">
    <source>
        <dbReference type="ARBA" id="ARBA00022679"/>
    </source>
</evidence>
<dbReference type="InterPro" id="IPR029063">
    <property type="entry name" value="SAM-dependent_MTases_sf"/>
</dbReference>
<dbReference type="Proteomes" id="UP000248014">
    <property type="component" value="Unassembled WGS sequence"/>
</dbReference>
<dbReference type="InterPro" id="IPR001091">
    <property type="entry name" value="RM_Methyltransferase"/>
</dbReference>
<dbReference type="GO" id="GO:0032259">
    <property type="term" value="P:methylation"/>
    <property type="evidence" value="ECO:0007669"/>
    <property type="project" value="UniProtKB-KW"/>
</dbReference>
<keyword evidence="7" id="KW-1185">Reference proteome</keyword>
<comment type="similarity">
    <text evidence="4">Belongs to the N(4)/N(6)-methyltransferase family.</text>
</comment>
<reference evidence="6 7" key="1">
    <citation type="submission" date="2018-05" db="EMBL/GenBank/DDBJ databases">
        <title>Genomic Encyclopedia of Type Strains, Phase IV (KMG-IV): sequencing the most valuable type-strain genomes for metagenomic binning, comparative biology and taxonomic classification.</title>
        <authorList>
            <person name="Goeker M."/>
        </authorList>
    </citation>
    <scope>NUCLEOTIDE SEQUENCE [LARGE SCALE GENOMIC DNA]</scope>
    <source>
        <strain evidence="6 7">DSM 3183</strain>
    </source>
</reference>
<evidence type="ECO:0000259" key="5">
    <source>
        <dbReference type="Pfam" id="PF01555"/>
    </source>
</evidence>
<protein>
    <recommendedName>
        <fullName evidence="4">Methyltransferase</fullName>
        <ecNumber evidence="4">2.1.1.-</ecNumber>
    </recommendedName>
</protein>
<dbReference type="Gene3D" id="3.40.50.150">
    <property type="entry name" value="Vaccinia Virus protein VP39"/>
    <property type="match status" value="1"/>
</dbReference>
<keyword evidence="2 6" id="KW-0808">Transferase</keyword>
<dbReference type="EC" id="2.1.1.-" evidence="4"/>
<keyword evidence="1 6" id="KW-0489">Methyltransferase</keyword>
<dbReference type="GO" id="GO:0008170">
    <property type="term" value="F:N-methyltransferase activity"/>
    <property type="evidence" value="ECO:0007669"/>
    <property type="project" value="InterPro"/>
</dbReference>
<dbReference type="OrthoDB" id="9773571at2"/>
<sequence length="245" mass="26967">MNACVNIGSATLYCGDSLQIVPTLGRLDHWITDPPYEKIMHDSKSGMKGLVRPDGSHHWKPLDFAPIDEIRADVVSLASGNCDGWFIAFCTAEGVARWADAINPSPIKYKRACVWIKPDSTPQMNGQGPAQGAEMFVCGWAGKGFARWNAGGKRGVYTHCVNGSERDGLHPTEKPRRLMAEIIVDFTNEGQTILDPFMGTGSTGVAAVQLGRRFIGIEQNPEYFERAVKRLEQARLQTDLFIEVA</sequence>
<accession>A0A2V3VH46</accession>
<dbReference type="AlphaFoldDB" id="A0A2V3VH46"/>
<comment type="catalytic activity">
    <reaction evidence="3">
        <text>a 2'-deoxyadenosine in DNA + S-adenosyl-L-methionine = an N(6)-methyl-2'-deoxyadenosine in DNA + S-adenosyl-L-homocysteine + H(+)</text>
        <dbReference type="Rhea" id="RHEA:15197"/>
        <dbReference type="Rhea" id="RHEA-COMP:12418"/>
        <dbReference type="Rhea" id="RHEA-COMP:12419"/>
        <dbReference type="ChEBI" id="CHEBI:15378"/>
        <dbReference type="ChEBI" id="CHEBI:57856"/>
        <dbReference type="ChEBI" id="CHEBI:59789"/>
        <dbReference type="ChEBI" id="CHEBI:90615"/>
        <dbReference type="ChEBI" id="CHEBI:90616"/>
        <dbReference type="EC" id="2.1.1.72"/>
    </reaction>
</comment>
<name>A0A2V3VH46_9SPHN</name>
<organism evidence="6 7">
    <name type="scientific">Blastomonas natatoria</name>
    <dbReference type="NCBI Taxonomy" id="34015"/>
    <lineage>
        <taxon>Bacteria</taxon>
        <taxon>Pseudomonadati</taxon>
        <taxon>Pseudomonadota</taxon>
        <taxon>Alphaproteobacteria</taxon>
        <taxon>Sphingomonadales</taxon>
        <taxon>Sphingomonadaceae</taxon>
        <taxon>Blastomonas</taxon>
    </lineage>
</organism>
<evidence type="ECO:0000256" key="3">
    <source>
        <dbReference type="ARBA" id="ARBA00047942"/>
    </source>
</evidence>
<feature type="domain" description="DNA methylase N-4/N-6" evidence="5">
    <location>
        <begin position="83"/>
        <end position="228"/>
    </location>
</feature>
<dbReference type="SUPFAM" id="SSF53335">
    <property type="entry name" value="S-adenosyl-L-methionine-dependent methyltransferases"/>
    <property type="match status" value="1"/>
</dbReference>
<dbReference type="PRINTS" id="PR00508">
    <property type="entry name" value="S21N4MTFRASE"/>
</dbReference>
<dbReference type="GO" id="GO:0005737">
    <property type="term" value="C:cytoplasm"/>
    <property type="evidence" value="ECO:0007669"/>
    <property type="project" value="TreeGrafter"/>
</dbReference>
<evidence type="ECO:0000256" key="4">
    <source>
        <dbReference type="RuleBase" id="RU362026"/>
    </source>
</evidence>